<dbReference type="InterPro" id="IPR027417">
    <property type="entry name" value="P-loop_NTPase"/>
</dbReference>
<dbReference type="GO" id="GO:0043139">
    <property type="term" value="F:5'-3' DNA helicase activity"/>
    <property type="evidence" value="ECO:0007669"/>
    <property type="project" value="UniProtKB-EC"/>
</dbReference>
<dbReference type="InterPro" id="IPR036185">
    <property type="entry name" value="DNA_heli_DnaB-like_N_sf"/>
</dbReference>
<dbReference type="Proteomes" id="UP001058381">
    <property type="component" value="Chromosome"/>
</dbReference>
<dbReference type="NCBIfam" id="TIGR00665">
    <property type="entry name" value="DnaB"/>
    <property type="match status" value="1"/>
</dbReference>
<keyword evidence="6 13" id="KW-0347">Helicase</keyword>
<evidence type="ECO:0000256" key="13">
    <source>
        <dbReference type="RuleBase" id="RU362085"/>
    </source>
</evidence>
<dbReference type="SUPFAM" id="SSF48024">
    <property type="entry name" value="N-terminal domain of DnaB helicase"/>
    <property type="match status" value="1"/>
</dbReference>
<dbReference type="GO" id="GO:1990077">
    <property type="term" value="C:primosome complex"/>
    <property type="evidence" value="ECO:0007669"/>
    <property type="project" value="UniProtKB-UniRule"/>
</dbReference>
<dbReference type="InterPro" id="IPR003593">
    <property type="entry name" value="AAA+_ATPase"/>
</dbReference>
<dbReference type="Gene3D" id="3.40.50.300">
    <property type="entry name" value="P-loop containing nucleotide triphosphate hydrolases"/>
    <property type="match status" value="1"/>
</dbReference>
<dbReference type="InterPro" id="IPR007692">
    <property type="entry name" value="DNA_helicase_DnaB"/>
</dbReference>
<keyword evidence="9" id="KW-0413">Isomerase</keyword>
<comment type="similarity">
    <text evidence="1 13">Belongs to the helicase family. DnaB subfamily.</text>
</comment>
<dbReference type="GO" id="GO:0005524">
    <property type="term" value="F:ATP binding"/>
    <property type="evidence" value="ECO:0007669"/>
    <property type="project" value="UniProtKB-UniRule"/>
</dbReference>
<sequence>MSAIHDYDNHADESQFLDQLDAERAESASMWHGRPSDALRLPPHSVEAEQAVLGGLMLVNRAWDDIADLVGEGDFYRRDHVLIFRAIREMAIAQPRRPFDVVTLGDWFKAQGLLDQVGEGAYLIELANTTPSAANIRAYAEIVADKARLRRLIQVGTDIANAGFNPEGQSSIELIGSAHSRIGSLMDSQPCELEAVAPVMDRVFERLGERSRDGGGIHGITTSIDELDTLLGGLKPGGLYVLAARPKMGKTTLAQNIAEHVALHLRKAVAVFSFEMQAEELGDRMLASVGGIDGNRIRSGDLDDIDWTNVTAAMRKLRAADIFVSRPRRARVEHVSSQARRQHARKPLGLIVIDYLQLMEIQGDNRANGVGDISRGLKLLAGELGVPVLLLSQLNRKLEDRPDKRPQPADLRDSGSIEQDADAVIFIYRDEVYHRDSRWKGTAELLVPLQRSGPPGEVRVLYMPERFKFQNLPEYWQPAPIESDDGKPVPRPRGLRTLKPRAPRQDVDA</sequence>
<keyword evidence="8 13" id="KW-0238">DNA-binding</keyword>
<evidence type="ECO:0000256" key="9">
    <source>
        <dbReference type="ARBA" id="ARBA00023235"/>
    </source>
</evidence>
<dbReference type="FunFam" id="1.10.860.10:FF:000001">
    <property type="entry name" value="Replicative DNA helicase"/>
    <property type="match status" value="1"/>
</dbReference>
<evidence type="ECO:0000256" key="10">
    <source>
        <dbReference type="ARBA" id="ARBA00044932"/>
    </source>
</evidence>
<evidence type="ECO:0000256" key="12">
    <source>
        <dbReference type="NCBIfam" id="TIGR00665"/>
    </source>
</evidence>
<dbReference type="CDD" id="cd00984">
    <property type="entry name" value="DnaB_C"/>
    <property type="match status" value="1"/>
</dbReference>
<evidence type="ECO:0000256" key="6">
    <source>
        <dbReference type="ARBA" id="ARBA00022806"/>
    </source>
</evidence>
<evidence type="ECO:0000256" key="7">
    <source>
        <dbReference type="ARBA" id="ARBA00022840"/>
    </source>
</evidence>
<accession>A0A9Q9IZJ7</accession>
<feature type="compositionally biased region" description="Basic residues" evidence="14">
    <location>
        <begin position="493"/>
        <end position="502"/>
    </location>
</feature>
<dbReference type="SMART" id="SM00382">
    <property type="entry name" value="AAA"/>
    <property type="match status" value="1"/>
</dbReference>
<evidence type="ECO:0000256" key="3">
    <source>
        <dbReference type="ARBA" id="ARBA00022705"/>
    </source>
</evidence>
<evidence type="ECO:0000256" key="1">
    <source>
        <dbReference type="ARBA" id="ARBA00008428"/>
    </source>
</evidence>
<evidence type="ECO:0000256" key="11">
    <source>
        <dbReference type="ARBA" id="ARBA00048954"/>
    </source>
</evidence>
<evidence type="ECO:0000256" key="8">
    <source>
        <dbReference type="ARBA" id="ARBA00023125"/>
    </source>
</evidence>
<dbReference type="Pfam" id="PF03796">
    <property type="entry name" value="DnaB_C"/>
    <property type="match status" value="1"/>
</dbReference>
<comment type="catalytic activity">
    <reaction evidence="11 13">
        <text>ATP + H2O = ADP + phosphate + H(+)</text>
        <dbReference type="Rhea" id="RHEA:13065"/>
        <dbReference type="ChEBI" id="CHEBI:15377"/>
        <dbReference type="ChEBI" id="CHEBI:15378"/>
        <dbReference type="ChEBI" id="CHEBI:30616"/>
        <dbReference type="ChEBI" id="CHEBI:43474"/>
        <dbReference type="ChEBI" id="CHEBI:456216"/>
        <dbReference type="EC" id="5.6.2.3"/>
    </reaction>
</comment>
<dbReference type="GO" id="GO:0016787">
    <property type="term" value="F:hydrolase activity"/>
    <property type="evidence" value="ECO:0007669"/>
    <property type="project" value="UniProtKB-KW"/>
</dbReference>
<dbReference type="GO" id="GO:0006269">
    <property type="term" value="P:DNA replication, synthesis of primer"/>
    <property type="evidence" value="ECO:0007669"/>
    <property type="project" value="UniProtKB-UniRule"/>
</dbReference>
<comment type="function">
    <text evidence="10 13">The main replicative DNA helicase, it participates in initiation and elongation during chromosome replication. Travels ahead of the DNA replisome, separating dsDNA into templates for DNA synthesis. A processive ATP-dependent 5'-3' DNA helicase it has DNA-dependent ATPase activity.</text>
</comment>
<dbReference type="EC" id="5.6.2.3" evidence="12 13"/>
<evidence type="ECO:0000256" key="5">
    <source>
        <dbReference type="ARBA" id="ARBA00022801"/>
    </source>
</evidence>
<dbReference type="GO" id="GO:0005829">
    <property type="term" value="C:cytosol"/>
    <property type="evidence" value="ECO:0007669"/>
    <property type="project" value="TreeGrafter"/>
</dbReference>
<dbReference type="PROSITE" id="PS51199">
    <property type="entry name" value="SF4_HELICASE"/>
    <property type="match status" value="1"/>
</dbReference>
<evidence type="ECO:0000259" key="15">
    <source>
        <dbReference type="PROSITE" id="PS51199"/>
    </source>
</evidence>
<evidence type="ECO:0000256" key="2">
    <source>
        <dbReference type="ARBA" id="ARBA00022515"/>
    </source>
</evidence>
<evidence type="ECO:0000256" key="14">
    <source>
        <dbReference type="SAM" id="MobiDB-lite"/>
    </source>
</evidence>
<dbReference type="AlphaFoldDB" id="A0A9Q9IZJ7"/>
<proteinExistence type="inferred from homology"/>
<feature type="domain" description="SF4 helicase" evidence="15">
    <location>
        <begin position="213"/>
        <end position="476"/>
    </location>
</feature>
<keyword evidence="7 13" id="KW-0067">ATP-binding</keyword>
<keyword evidence="3 13" id="KW-0235">DNA replication</keyword>
<evidence type="ECO:0000313" key="17">
    <source>
        <dbReference type="Proteomes" id="UP001058381"/>
    </source>
</evidence>
<dbReference type="Pfam" id="PF00772">
    <property type="entry name" value="DnaB"/>
    <property type="match status" value="1"/>
</dbReference>
<name>A0A9Q9IZJ7_9XANT</name>
<dbReference type="InterPro" id="IPR007693">
    <property type="entry name" value="DNA_helicase_DnaB-like_N"/>
</dbReference>
<evidence type="ECO:0000313" key="16">
    <source>
        <dbReference type="EMBL" id="UXA66039.1"/>
    </source>
</evidence>
<organism evidence="16 17">
    <name type="scientific">Xanthomonas prunicola</name>
    <dbReference type="NCBI Taxonomy" id="2053930"/>
    <lineage>
        <taxon>Bacteria</taxon>
        <taxon>Pseudomonadati</taxon>
        <taxon>Pseudomonadota</taxon>
        <taxon>Gammaproteobacteria</taxon>
        <taxon>Lysobacterales</taxon>
        <taxon>Lysobacteraceae</taxon>
        <taxon>Xanthomonas</taxon>
    </lineage>
</organism>
<dbReference type="PANTHER" id="PTHR30153">
    <property type="entry name" value="REPLICATIVE DNA HELICASE DNAB"/>
    <property type="match status" value="1"/>
</dbReference>
<dbReference type="Gene3D" id="1.10.860.10">
    <property type="entry name" value="DNAb Helicase, Chain A"/>
    <property type="match status" value="1"/>
</dbReference>
<dbReference type="EMBL" id="CP096142">
    <property type="protein sequence ID" value="UXA66039.1"/>
    <property type="molecule type" value="Genomic_DNA"/>
</dbReference>
<keyword evidence="2 13" id="KW-0639">Primosome</keyword>
<evidence type="ECO:0000256" key="4">
    <source>
        <dbReference type="ARBA" id="ARBA00022741"/>
    </source>
</evidence>
<protein>
    <recommendedName>
        <fullName evidence="12 13">Replicative DNA helicase</fullName>
        <ecNumber evidence="12 13">5.6.2.3</ecNumber>
    </recommendedName>
</protein>
<dbReference type="InterPro" id="IPR016136">
    <property type="entry name" value="DNA_helicase_N/primase_C"/>
</dbReference>
<dbReference type="SUPFAM" id="SSF52540">
    <property type="entry name" value="P-loop containing nucleoside triphosphate hydrolases"/>
    <property type="match status" value="1"/>
</dbReference>
<gene>
    <name evidence="16" type="primary">dnaB</name>
    <name evidence="16" type="ORF">M0D43_03060</name>
</gene>
<dbReference type="InterPro" id="IPR007694">
    <property type="entry name" value="DNA_helicase_DnaB-like_C"/>
</dbReference>
<keyword evidence="5 13" id="KW-0378">Hydrolase</keyword>
<dbReference type="GO" id="GO:0003677">
    <property type="term" value="F:DNA binding"/>
    <property type="evidence" value="ECO:0007669"/>
    <property type="project" value="UniProtKB-UniRule"/>
</dbReference>
<dbReference type="PANTHER" id="PTHR30153:SF2">
    <property type="entry name" value="REPLICATIVE DNA HELICASE"/>
    <property type="match status" value="1"/>
</dbReference>
<reference evidence="16" key="1">
    <citation type="submission" date="2022-04" db="EMBL/GenBank/DDBJ databases">
        <title>Xanthomonas prunicola pv. tritici, a pathogen causing a previously unreported foliar disease of wheat.</title>
        <authorList>
            <person name="Clavijo F."/>
            <person name="Curland R.D."/>
            <person name="Dill-Macky R."/>
            <person name="Pereyra S."/>
            <person name="Roman-Reyna V."/>
            <person name="Siri M.I."/>
        </authorList>
    </citation>
    <scope>NUCLEOTIDE SEQUENCE</scope>
    <source>
        <strain evidence="16">CIX249</strain>
    </source>
</reference>
<feature type="region of interest" description="Disordered" evidence="14">
    <location>
        <begin position="477"/>
        <end position="509"/>
    </location>
</feature>
<keyword evidence="4 13" id="KW-0547">Nucleotide-binding</keyword>